<keyword evidence="3" id="KW-1185">Reference proteome</keyword>
<dbReference type="Proteomes" id="UP001165962">
    <property type="component" value="Unassembled WGS sequence"/>
</dbReference>
<evidence type="ECO:0000313" key="3">
    <source>
        <dbReference type="Proteomes" id="UP001165962"/>
    </source>
</evidence>
<name>A0ABX0J6N2_9BACL</name>
<comment type="caution">
    <text evidence="2">The sequence shown here is derived from an EMBL/GenBank/DDBJ whole genome shotgun (WGS) entry which is preliminary data.</text>
</comment>
<accession>A0ABX0J6N2</accession>
<reference evidence="2" key="1">
    <citation type="submission" date="2020-03" db="EMBL/GenBank/DDBJ databases">
        <title>Draft sequencing of Paenibacilllus sp. S3N08.</title>
        <authorList>
            <person name="Kim D.-U."/>
        </authorList>
    </citation>
    <scope>NUCLEOTIDE SEQUENCE</scope>
    <source>
        <strain evidence="2">S3N08</strain>
    </source>
</reference>
<protein>
    <submittedName>
        <fullName evidence="2">Transposase domain-containing protein</fullName>
    </submittedName>
</protein>
<proteinExistence type="predicted"/>
<organism evidence="2 3">
    <name type="scientific">Paenibacillus agricola</name>
    <dbReference type="NCBI Taxonomy" id="2716264"/>
    <lineage>
        <taxon>Bacteria</taxon>
        <taxon>Bacillati</taxon>
        <taxon>Bacillota</taxon>
        <taxon>Bacilli</taxon>
        <taxon>Bacillales</taxon>
        <taxon>Paenibacillaceae</taxon>
        <taxon>Paenibacillus</taxon>
    </lineage>
</organism>
<sequence length="65" mass="7667">MVETAKENGPHPFRYLKYLFEQLPQIADLQEPRVLELFMPWSPQLPDFCRLSQSVLIIHSLPSDR</sequence>
<dbReference type="InterPro" id="IPR039552">
    <property type="entry name" value="IS66_C"/>
</dbReference>
<dbReference type="Pfam" id="PF13817">
    <property type="entry name" value="DDE_Tnp_IS66_C"/>
    <property type="match status" value="1"/>
</dbReference>
<dbReference type="RefSeq" id="WP_166150223.1">
    <property type="nucleotide sequence ID" value="NZ_JAAOIW010000004.1"/>
</dbReference>
<evidence type="ECO:0000259" key="1">
    <source>
        <dbReference type="Pfam" id="PF13817"/>
    </source>
</evidence>
<gene>
    <name evidence="2" type="ORF">G9U52_13395</name>
</gene>
<dbReference type="EMBL" id="JAAOIW010000004">
    <property type="protein sequence ID" value="NHN30829.1"/>
    <property type="molecule type" value="Genomic_DNA"/>
</dbReference>
<feature type="domain" description="Transposase IS66 C-terminal" evidence="1">
    <location>
        <begin position="1"/>
        <end position="41"/>
    </location>
</feature>
<evidence type="ECO:0000313" key="2">
    <source>
        <dbReference type="EMBL" id="NHN30829.1"/>
    </source>
</evidence>